<dbReference type="InterPro" id="IPR001279">
    <property type="entry name" value="Metallo-B-lactamas"/>
</dbReference>
<dbReference type="Gene3D" id="3.60.15.10">
    <property type="entry name" value="Ribonuclease Z/Hydroxyacylglutathione hydrolase-like"/>
    <property type="match status" value="1"/>
</dbReference>
<evidence type="ECO:0000313" key="6">
    <source>
        <dbReference type="EMBL" id="ARU95899.1"/>
    </source>
</evidence>
<protein>
    <submittedName>
        <fullName evidence="6">MBL fold metallo-hydrolase</fullName>
    </submittedName>
</protein>
<feature type="domain" description="Metallo-beta-lactamase" evidence="5">
    <location>
        <begin position="61"/>
        <end position="272"/>
    </location>
</feature>
<evidence type="ECO:0000256" key="3">
    <source>
        <dbReference type="ARBA" id="ARBA00022801"/>
    </source>
</evidence>
<dbReference type="InterPro" id="IPR036866">
    <property type="entry name" value="RibonucZ/Hydroxyglut_hydro"/>
</dbReference>
<keyword evidence="2" id="KW-0479">Metal-binding</keyword>
<proteinExistence type="inferred from homology"/>
<comment type="similarity">
    <text evidence="1">Belongs to the metallo-beta-lactamase superfamily.</text>
</comment>
<dbReference type="AlphaFoldDB" id="A0A1Y0LQW9"/>
<name>A0A1Y0LQW9_TATCI</name>
<keyword evidence="8" id="KW-1185">Reference proteome</keyword>
<dbReference type="GO" id="GO:0046872">
    <property type="term" value="F:metal ion binding"/>
    <property type="evidence" value="ECO:0007669"/>
    <property type="project" value="UniProtKB-KW"/>
</dbReference>
<dbReference type="PANTHER" id="PTHR42978">
    <property type="entry name" value="QUORUM-QUENCHING LACTONASE YTNP-RELATED-RELATED"/>
    <property type="match status" value="1"/>
</dbReference>
<dbReference type="KEGG" id="tci:A7K98_20615"/>
<evidence type="ECO:0000256" key="2">
    <source>
        <dbReference type="ARBA" id="ARBA00022723"/>
    </source>
</evidence>
<evidence type="ECO:0000256" key="1">
    <source>
        <dbReference type="ARBA" id="ARBA00007749"/>
    </source>
</evidence>
<dbReference type="Pfam" id="PF00753">
    <property type="entry name" value="Lactamase_B"/>
    <property type="match status" value="1"/>
</dbReference>
<accession>A0A1Y0LQW9</accession>
<keyword evidence="3 6" id="KW-0378">Hydrolase</keyword>
<sequence length="296" mass="33222">MNKLTRWQFAGAIITKIQEQESKDLSGLFLFPQWNKAQLAGIADRLTTGNQDLDHGTVALSTHSWLIQRGEQVIIIDTAAGNDKERPGNPKFHHMQTHWMECLLQTGITPQQVTAVLMTHLHVDHVGWNTLKTNGGWQPAFPNARYYFSRQEREFYSTDSNVRPPSRGALQDSVLPVIHAGLATEITEQDQQILDGITVHRTPGHSIDHYSFSFTAGGETALFPGDVMHHPLQIALPEWNSVFCEESDKALESRRSILELAARPHTMVFSSHFPASSAGQIIRDPRGLLWHPANQE</sequence>
<organism evidence="6 9">
    <name type="scientific">Tatumella citrea</name>
    <name type="common">Pantoea citrea</name>
    <dbReference type="NCBI Taxonomy" id="53336"/>
    <lineage>
        <taxon>Bacteria</taxon>
        <taxon>Pseudomonadati</taxon>
        <taxon>Pseudomonadota</taxon>
        <taxon>Gammaproteobacteria</taxon>
        <taxon>Enterobacterales</taxon>
        <taxon>Erwiniaceae</taxon>
        <taxon>Tatumella</taxon>
    </lineage>
</organism>
<evidence type="ECO:0000259" key="5">
    <source>
        <dbReference type="SMART" id="SM00849"/>
    </source>
</evidence>
<dbReference type="RefSeq" id="WP_087490236.1">
    <property type="nucleotide sequence ID" value="NZ_CP015579.1"/>
</dbReference>
<dbReference type="InterPro" id="IPR051013">
    <property type="entry name" value="MBL_superfamily_lactonases"/>
</dbReference>
<dbReference type="Proteomes" id="UP000195729">
    <property type="component" value="Chromosome"/>
</dbReference>
<dbReference type="EMBL" id="CP015581">
    <property type="protein sequence ID" value="ARU99939.1"/>
    <property type="molecule type" value="Genomic_DNA"/>
</dbReference>
<evidence type="ECO:0000313" key="7">
    <source>
        <dbReference type="EMBL" id="ARU99939.1"/>
    </source>
</evidence>
<gene>
    <name evidence="6" type="ORF">A7K98_20615</name>
    <name evidence="7" type="ORF">A7K99_20600</name>
</gene>
<dbReference type="SUPFAM" id="SSF56281">
    <property type="entry name" value="Metallo-hydrolase/oxidoreductase"/>
    <property type="match status" value="1"/>
</dbReference>
<dbReference type="CDD" id="cd16277">
    <property type="entry name" value="metallo-hydrolase-like_MBL-fold"/>
    <property type="match status" value="1"/>
</dbReference>
<evidence type="ECO:0000256" key="4">
    <source>
        <dbReference type="ARBA" id="ARBA00022833"/>
    </source>
</evidence>
<dbReference type="OrthoDB" id="5443440at2"/>
<dbReference type="SMART" id="SM00849">
    <property type="entry name" value="Lactamase_B"/>
    <property type="match status" value="1"/>
</dbReference>
<dbReference type="GO" id="GO:0016787">
    <property type="term" value="F:hydrolase activity"/>
    <property type="evidence" value="ECO:0007669"/>
    <property type="project" value="UniProtKB-KW"/>
</dbReference>
<dbReference type="PANTHER" id="PTHR42978:SF6">
    <property type="entry name" value="QUORUM-QUENCHING LACTONASE YTNP-RELATED"/>
    <property type="match status" value="1"/>
</dbReference>
<evidence type="ECO:0000313" key="9">
    <source>
        <dbReference type="Proteomes" id="UP000195814"/>
    </source>
</evidence>
<dbReference type="EMBL" id="CP015579">
    <property type="protein sequence ID" value="ARU95899.1"/>
    <property type="molecule type" value="Genomic_DNA"/>
</dbReference>
<dbReference type="Proteomes" id="UP000195814">
    <property type="component" value="Chromosome"/>
</dbReference>
<reference evidence="8 9" key="1">
    <citation type="submission" date="2016-05" db="EMBL/GenBank/DDBJ databases">
        <title>Complete genome sequence of two 2,5-diketo-D-glunonic acid producing strain Tatumella citrea.</title>
        <authorList>
            <person name="Duan C."/>
            <person name="Yang J."/>
            <person name="Yang S."/>
        </authorList>
    </citation>
    <scope>NUCLEOTIDE SEQUENCE [LARGE SCALE GENOMIC DNA]</scope>
    <source>
        <strain evidence="7 8">ATCC 39140</strain>
        <strain evidence="6 9">DSM 13699</strain>
    </source>
</reference>
<evidence type="ECO:0000313" key="8">
    <source>
        <dbReference type="Proteomes" id="UP000195729"/>
    </source>
</evidence>
<keyword evidence="4" id="KW-0862">Zinc</keyword>